<organism evidence="1 2">
    <name type="scientific">Macrostomum lignano</name>
    <dbReference type="NCBI Taxonomy" id="282301"/>
    <lineage>
        <taxon>Eukaryota</taxon>
        <taxon>Metazoa</taxon>
        <taxon>Spiralia</taxon>
        <taxon>Lophotrochozoa</taxon>
        <taxon>Platyhelminthes</taxon>
        <taxon>Rhabditophora</taxon>
        <taxon>Macrostomorpha</taxon>
        <taxon>Macrostomida</taxon>
        <taxon>Macrostomidae</taxon>
        <taxon>Macrostomum</taxon>
    </lineage>
</organism>
<proteinExistence type="predicted"/>
<evidence type="ECO:0000313" key="2">
    <source>
        <dbReference type="WBParaSite" id="maker-unitig_23395-snap-gene-0.2-mRNA-1"/>
    </source>
</evidence>
<dbReference type="AlphaFoldDB" id="A0A1I8F7Y9"/>
<protein>
    <submittedName>
        <fullName evidence="2">Uncharacterized protein</fullName>
    </submittedName>
</protein>
<dbReference type="WBParaSite" id="maker-unitig_23395-snap-gene-0.2-mRNA-1">
    <property type="protein sequence ID" value="maker-unitig_23395-snap-gene-0.2-mRNA-1"/>
    <property type="gene ID" value="maker-unitig_23395-snap-gene-0.2"/>
</dbReference>
<reference evidence="2" key="1">
    <citation type="submission" date="2016-11" db="UniProtKB">
        <authorList>
            <consortium name="WormBaseParasite"/>
        </authorList>
    </citation>
    <scope>IDENTIFICATION</scope>
</reference>
<name>A0A1I8F7Y9_9PLAT</name>
<accession>A0A1I8F7Y9</accession>
<evidence type="ECO:0000313" key="1">
    <source>
        <dbReference type="Proteomes" id="UP000095280"/>
    </source>
</evidence>
<sequence>MGLYKYCAQRRDAIRQVYLRYLEPFEAAISSITEHEPDKDLSGFVRPATTKIATTDPNRQCRCRCRLELSSFASETSNAAAVAAAAAAGTAGCTGELACPAVYNVQSHILAAHMREQWGLSCDLVDSTELASHGEGAAVRTAKHEPGDSKLLSKSEKFSNCWPLTLGCSILIWACAISPGQRVVLIVTALPQPGARGSAKCRRFDGVRASLRLLLLCAPQPGTPHFAASGAGLAGLAAD</sequence>
<dbReference type="Proteomes" id="UP000095280">
    <property type="component" value="Unplaced"/>
</dbReference>
<keyword evidence="1" id="KW-1185">Reference proteome</keyword>